<feature type="compositionally biased region" description="Low complexity" evidence="1">
    <location>
        <begin position="49"/>
        <end position="64"/>
    </location>
</feature>
<feature type="chain" id="PRO_5043943855" evidence="2">
    <location>
        <begin position="22"/>
        <end position="121"/>
    </location>
</feature>
<comment type="caution">
    <text evidence="3">The sequence shown here is derived from an EMBL/GenBank/DDBJ whole genome shotgun (WGS) entry which is preliminary data.</text>
</comment>
<evidence type="ECO:0000313" key="4">
    <source>
        <dbReference type="Proteomes" id="UP001054889"/>
    </source>
</evidence>
<organism evidence="3 4">
    <name type="scientific">Eleusine coracana subsp. coracana</name>
    <dbReference type="NCBI Taxonomy" id="191504"/>
    <lineage>
        <taxon>Eukaryota</taxon>
        <taxon>Viridiplantae</taxon>
        <taxon>Streptophyta</taxon>
        <taxon>Embryophyta</taxon>
        <taxon>Tracheophyta</taxon>
        <taxon>Spermatophyta</taxon>
        <taxon>Magnoliopsida</taxon>
        <taxon>Liliopsida</taxon>
        <taxon>Poales</taxon>
        <taxon>Poaceae</taxon>
        <taxon>PACMAD clade</taxon>
        <taxon>Chloridoideae</taxon>
        <taxon>Cynodonteae</taxon>
        <taxon>Eleusininae</taxon>
        <taxon>Eleusine</taxon>
    </lineage>
</organism>
<protein>
    <submittedName>
        <fullName evidence="3">Uncharacterized protein</fullName>
    </submittedName>
</protein>
<proteinExistence type="predicted"/>
<name>A0AAV5E7G0_ELECO</name>
<reference evidence="3" key="1">
    <citation type="journal article" date="2018" name="DNA Res.">
        <title>Multiple hybrid de novo genome assembly of finger millet, an orphan allotetraploid crop.</title>
        <authorList>
            <person name="Hatakeyama M."/>
            <person name="Aluri S."/>
            <person name="Balachadran M.T."/>
            <person name="Sivarajan S.R."/>
            <person name="Patrignani A."/>
            <person name="Gruter S."/>
            <person name="Poveda L."/>
            <person name="Shimizu-Inatsugi R."/>
            <person name="Baeten J."/>
            <person name="Francoijs K.J."/>
            <person name="Nataraja K.N."/>
            <person name="Reddy Y.A.N."/>
            <person name="Phadnis S."/>
            <person name="Ravikumar R.L."/>
            <person name="Schlapbach R."/>
            <person name="Sreeman S.M."/>
            <person name="Shimizu K.K."/>
        </authorList>
    </citation>
    <scope>NUCLEOTIDE SEQUENCE</scope>
</reference>
<evidence type="ECO:0000313" key="3">
    <source>
        <dbReference type="EMBL" id="GJN18387.1"/>
    </source>
</evidence>
<accession>A0AAV5E7G0</accession>
<dbReference type="PROSITE" id="PS51257">
    <property type="entry name" value="PROKAR_LIPOPROTEIN"/>
    <property type="match status" value="1"/>
</dbReference>
<dbReference type="AlphaFoldDB" id="A0AAV5E7G0"/>
<evidence type="ECO:0000256" key="2">
    <source>
        <dbReference type="SAM" id="SignalP"/>
    </source>
</evidence>
<dbReference type="Proteomes" id="UP001054889">
    <property type="component" value="Unassembled WGS sequence"/>
</dbReference>
<gene>
    <name evidence="3" type="primary">gb05546</name>
    <name evidence="3" type="ORF">PR202_gb05546</name>
</gene>
<reference evidence="3" key="2">
    <citation type="submission" date="2021-12" db="EMBL/GenBank/DDBJ databases">
        <title>Resequencing data analysis of finger millet.</title>
        <authorList>
            <person name="Hatakeyama M."/>
            <person name="Aluri S."/>
            <person name="Balachadran M.T."/>
            <person name="Sivarajan S.R."/>
            <person name="Poveda L."/>
            <person name="Shimizu-Inatsugi R."/>
            <person name="Schlapbach R."/>
            <person name="Sreeman S.M."/>
            <person name="Shimizu K.K."/>
        </authorList>
    </citation>
    <scope>NUCLEOTIDE SEQUENCE</scope>
</reference>
<feature type="region of interest" description="Disordered" evidence="1">
    <location>
        <begin position="33"/>
        <end position="79"/>
    </location>
</feature>
<keyword evidence="2" id="KW-0732">Signal</keyword>
<keyword evidence="4" id="KW-1185">Reference proteome</keyword>
<evidence type="ECO:0000256" key="1">
    <source>
        <dbReference type="SAM" id="MobiDB-lite"/>
    </source>
</evidence>
<feature type="signal peptide" evidence="2">
    <location>
        <begin position="1"/>
        <end position="21"/>
    </location>
</feature>
<dbReference type="EMBL" id="BQKI01000073">
    <property type="protein sequence ID" value="GJN18387.1"/>
    <property type="molecule type" value="Genomic_DNA"/>
</dbReference>
<sequence length="121" mass="12498">MHRGCFPPHAAHLHLMALAACSPRFFIIPQPATASGSRCGCRSPRLRASRSATSRTRSGRAMAAHGGENSATAGDGASPAPPSLLVFSGDHLSLLGGPEWVFSGLGEGADEPERRASVLVP</sequence>